<keyword evidence="4" id="KW-1185">Reference proteome</keyword>
<dbReference type="PANTHER" id="PTHR46609">
    <property type="entry name" value="EXONUCLEASE, PHAGE-TYPE/RECB, C-TERMINAL DOMAIN-CONTAINING PROTEIN"/>
    <property type="match status" value="1"/>
</dbReference>
<evidence type="ECO:0000313" key="3">
    <source>
        <dbReference type="EMBL" id="CAH3028086.1"/>
    </source>
</evidence>
<accession>A0ABN8MHP3</accession>
<dbReference type="EMBL" id="CALNXI010000490">
    <property type="protein sequence ID" value="CAH3028086.1"/>
    <property type="molecule type" value="Genomic_DNA"/>
</dbReference>
<dbReference type="CDD" id="cd22343">
    <property type="entry name" value="PDDEXK_lambda_exonuclease-like"/>
    <property type="match status" value="1"/>
</dbReference>
<gene>
    <name evidence="3" type="ORF">PEVE_00033134</name>
</gene>
<feature type="domain" description="YqaJ viral recombinase" evidence="2">
    <location>
        <begin position="504"/>
        <end position="685"/>
    </location>
</feature>
<evidence type="ECO:0000313" key="4">
    <source>
        <dbReference type="Proteomes" id="UP001159427"/>
    </source>
</evidence>
<dbReference type="PANTHER" id="PTHR46609:SF8">
    <property type="entry name" value="YQAJ VIRAL RECOMBINASE DOMAIN-CONTAINING PROTEIN"/>
    <property type="match status" value="1"/>
</dbReference>
<dbReference type="InterPro" id="IPR011335">
    <property type="entry name" value="Restrct_endonuc-II-like"/>
</dbReference>
<dbReference type="Proteomes" id="UP001159427">
    <property type="component" value="Unassembled WGS sequence"/>
</dbReference>
<proteinExistence type="predicted"/>
<name>A0ABN8MHP3_9CNID</name>
<protein>
    <recommendedName>
        <fullName evidence="2">YqaJ viral recombinase domain-containing protein</fullName>
    </recommendedName>
</protein>
<evidence type="ECO:0000259" key="2">
    <source>
        <dbReference type="Pfam" id="PF09588"/>
    </source>
</evidence>
<sequence length="729" mass="82523">MDNSTIKILVEMQKTEPTGTEERSCRKVSFAAPALYKHCYLTFHANFFLFWGRVKAFNAIPYYREKVFDPDPEKSYTKAKAEKLKTLNIETVQTELIDQQASSCSSILDTFPPDENTQFSEDFSVLPPFVPMDAFEQVKNSGKSMKKFTNAAVVINSNDKGLRMVNFVHDLQVYNNTENNIIYVRACCWASYKRNVKYKVKMVCKQSGTPKILAAKCDRQCPASNSGCCCHVMALIWKLEDMTRKSELKNITPDNRCCTSKPREWGKGGRREVEFSPVMALKITKPRHASDLPGRRKRSIDSQFYDPRPLKSQKLDADGIVKLRQDLQKINARIPFAAMLPEEKTIQTVMTIVGTVAKGSTIHKQLQDYSRQPPNLVVPYFSSSSLVGKENVNPVSNGQALNSNSSLNHEISAPPSTVQFESETGPLSTPSNDYDELQLQQISDCNVNNQQQEQNISSFIESTIDPSEAQLPTVKTETLFIETLTDKQKQIEMATRGQSTNPAWFEQKQNRITASICKDVFSHMQKQVSKLPENLVKKITAKGAPQKLVSYSQAKHLNYKSKGLIFGIENEPVAADLYKEYLLSLPDIKEVTVQETGLILDKENDVLAASPDRIATIVYANGDIEYRNVEIKCLESKQDMSPETAINNHQKESSFPFMELNSVFVVKEKHKYWFQTQMQMGVSGIPLTDFVIFTNNTFPVLVLKVTSSSRWEDEIKPSLIAFHKKYISK</sequence>
<dbReference type="SUPFAM" id="SSF52980">
    <property type="entry name" value="Restriction endonuclease-like"/>
    <property type="match status" value="1"/>
</dbReference>
<dbReference type="Pfam" id="PF09588">
    <property type="entry name" value="YqaJ"/>
    <property type="match status" value="1"/>
</dbReference>
<dbReference type="InterPro" id="IPR019080">
    <property type="entry name" value="YqaJ_viral_recombinase"/>
</dbReference>
<feature type="region of interest" description="Disordered" evidence="1">
    <location>
        <begin position="402"/>
        <end position="429"/>
    </location>
</feature>
<comment type="caution">
    <text evidence="3">The sequence shown here is derived from an EMBL/GenBank/DDBJ whole genome shotgun (WGS) entry which is preliminary data.</text>
</comment>
<evidence type="ECO:0000256" key="1">
    <source>
        <dbReference type="SAM" id="MobiDB-lite"/>
    </source>
</evidence>
<reference evidence="3 4" key="1">
    <citation type="submission" date="2022-05" db="EMBL/GenBank/DDBJ databases">
        <authorList>
            <consortium name="Genoscope - CEA"/>
            <person name="William W."/>
        </authorList>
    </citation>
    <scope>NUCLEOTIDE SEQUENCE [LARGE SCALE GENOMIC DNA]</scope>
</reference>
<dbReference type="InterPro" id="IPR011604">
    <property type="entry name" value="PDDEXK-like_dom_sf"/>
</dbReference>
<organism evidence="3 4">
    <name type="scientific">Porites evermanni</name>
    <dbReference type="NCBI Taxonomy" id="104178"/>
    <lineage>
        <taxon>Eukaryota</taxon>
        <taxon>Metazoa</taxon>
        <taxon>Cnidaria</taxon>
        <taxon>Anthozoa</taxon>
        <taxon>Hexacorallia</taxon>
        <taxon>Scleractinia</taxon>
        <taxon>Fungiina</taxon>
        <taxon>Poritidae</taxon>
        <taxon>Porites</taxon>
    </lineage>
</organism>
<dbReference type="Gene3D" id="3.90.320.10">
    <property type="match status" value="1"/>
</dbReference>
<dbReference type="InterPro" id="IPR051703">
    <property type="entry name" value="NF-kappa-B_Signaling_Reg"/>
</dbReference>